<name>A0A2T0U0W2_9SPHI</name>
<evidence type="ECO:0000313" key="1">
    <source>
        <dbReference type="EMBL" id="PRY51533.1"/>
    </source>
</evidence>
<sequence length="264" mass="29987">MKTIKVIILLLVIALAGLGWYCYQLSKAAEERNKESPIAEIAKKQIQTEAKKIAEEVDKNGLQHTVYRMVKEIDQEAIDKVRADLLDTVAQLNITRDKLKQVMVVATSLQITNQKLEKKINSEVTTYTHTDPRASLSVFIPRDSTQSATFNFKYDADLVTTQYKKRNWFLGANHSYIDIYSNDPRVTIQGARTLTVKQKQPELGLRLQGQFNLDPETLSYGVGPGIRVDLGRLSVQAGYLHYPRSKASPNWKYSVGANYDFIRF</sequence>
<reference evidence="1 2" key="1">
    <citation type="submission" date="2018-03" db="EMBL/GenBank/DDBJ databases">
        <title>Genomic Encyclopedia of Type Strains, Phase III (KMG-III): the genomes of soil and plant-associated and newly described type strains.</title>
        <authorList>
            <person name="Whitman W."/>
        </authorList>
    </citation>
    <scope>NUCLEOTIDE SEQUENCE [LARGE SCALE GENOMIC DNA]</scope>
    <source>
        <strain evidence="1 2">CGMCC 1.9313</strain>
    </source>
</reference>
<dbReference type="AlphaFoldDB" id="A0A2T0U0W2"/>
<dbReference type="EMBL" id="PVTH01000007">
    <property type="protein sequence ID" value="PRY51533.1"/>
    <property type="molecule type" value="Genomic_DNA"/>
</dbReference>
<protein>
    <submittedName>
        <fullName evidence="1">Uncharacterized protein</fullName>
    </submittedName>
</protein>
<evidence type="ECO:0000313" key="2">
    <source>
        <dbReference type="Proteomes" id="UP000238034"/>
    </source>
</evidence>
<dbReference type="Proteomes" id="UP000238034">
    <property type="component" value="Unassembled WGS sequence"/>
</dbReference>
<proteinExistence type="predicted"/>
<accession>A0A2T0U0W2</accession>
<keyword evidence="2" id="KW-1185">Reference proteome</keyword>
<gene>
    <name evidence="1" type="ORF">B0I27_107119</name>
</gene>
<organism evidence="1 2">
    <name type="scientific">Arcticibacter pallidicorallinus</name>
    <dbReference type="NCBI Taxonomy" id="1259464"/>
    <lineage>
        <taxon>Bacteria</taxon>
        <taxon>Pseudomonadati</taxon>
        <taxon>Bacteroidota</taxon>
        <taxon>Sphingobacteriia</taxon>
        <taxon>Sphingobacteriales</taxon>
        <taxon>Sphingobacteriaceae</taxon>
        <taxon>Arcticibacter</taxon>
    </lineage>
</organism>
<dbReference type="OrthoDB" id="794370at2"/>
<comment type="caution">
    <text evidence="1">The sequence shown here is derived from an EMBL/GenBank/DDBJ whole genome shotgun (WGS) entry which is preliminary data.</text>
</comment>
<dbReference type="RefSeq" id="WP_106293866.1">
    <property type="nucleotide sequence ID" value="NZ_PVTH01000007.1"/>
</dbReference>